<gene>
    <name evidence="1" type="ORF">EU556_13915</name>
</gene>
<comment type="caution">
    <text evidence="1">The sequence shown here is derived from an EMBL/GenBank/DDBJ whole genome shotgun (WGS) entry which is preliminary data.</text>
</comment>
<dbReference type="Proteomes" id="UP000298337">
    <property type="component" value="Unassembled WGS sequence"/>
</dbReference>
<evidence type="ECO:0000313" key="2">
    <source>
        <dbReference type="Proteomes" id="UP000298337"/>
    </source>
</evidence>
<reference evidence="1 2" key="1">
    <citation type="submission" date="2019-04" db="EMBL/GenBank/DDBJ databases">
        <authorList>
            <person name="Feng G."/>
            <person name="Zhang J."/>
            <person name="Zhu H."/>
        </authorList>
    </citation>
    <scope>NUCLEOTIDE SEQUENCE [LARGE SCALE GENOMIC DNA]</scope>
    <source>
        <strain evidence="1 2">92R-1</strain>
    </source>
</reference>
<dbReference type="RefSeq" id="WP_135434687.1">
    <property type="nucleotide sequence ID" value="NZ_SRLA01000002.1"/>
</dbReference>
<proteinExistence type="predicted"/>
<dbReference type="OrthoDB" id="881728at2"/>
<dbReference type="EMBL" id="SRLA01000002">
    <property type="protein sequence ID" value="TGE08778.1"/>
    <property type="molecule type" value="Genomic_DNA"/>
</dbReference>
<dbReference type="AlphaFoldDB" id="A0A4Z0PA47"/>
<sequence length="133" mass="14746">MKICTPEPLYKMHTPEGTVRISHPRPGDQLSVNHLGPPDANGKRAITILFVPIIGWARGMDDELSIYTVGPDSSKFRLATEEGAKEEYFFGGQVPETLYEHRLDEYGPGTLTYLPAPLEAPAQMEILPLLRVA</sequence>
<name>A0A4Z0PA47_9BACT</name>
<evidence type="ECO:0000313" key="1">
    <source>
        <dbReference type="EMBL" id="TGE08778.1"/>
    </source>
</evidence>
<organism evidence="1 2">
    <name type="scientific">Hymenobacter fodinae</name>
    <dbReference type="NCBI Taxonomy" id="2510796"/>
    <lineage>
        <taxon>Bacteria</taxon>
        <taxon>Pseudomonadati</taxon>
        <taxon>Bacteroidota</taxon>
        <taxon>Cytophagia</taxon>
        <taxon>Cytophagales</taxon>
        <taxon>Hymenobacteraceae</taxon>
        <taxon>Hymenobacter</taxon>
    </lineage>
</organism>
<protein>
    <submittedName>
        <fullName evidence="1">Uncharacterized protein</fullName>
    </submittedName>
</protein>
<accession>A0A4Z0PA47</accession>
<keyword evidence="2" id="KW-1185">Reference proteome</keyword>